<organism evidence="1 2">
    <name type="scientific">Durusdinium trenchii</name>
    <dbReference type="NCBI Taxonomy" id="1381693"/>
    <lineage>
        <taxon>Eukaryota</taxon>
        <taxon>Sar</taxon>
        <taxon>Alveolata</taxon>
        <taxon>Dinophyceae</taxon>
        <taxon>Suessiales</taxon>
        <taxon>Symbiodiniaceae</taxon>
        <taxon>Durusdinium</taxon>
    </lineage>
</organism>
<dbReference type="Proteomes" id="UP001642484">
    <property type="component" value="Unassembled WGS sequence"/>
</dbReference>
<proteinExistence type="predicted"/>
<sequence length="283" mass="31916">MANQAKRRKGSLRGNPGVWWTKFGVASMDFSAQEKTHPSDTIFKNVVERKTWDPAAMSRAPPARLKPAPQMRYPAPAKEAMAPPKAPPDLEKKHWAHEVTQRQGALWQAEMRQRRIDSWAFEAPIRQVPSTSKLTEMWADASFRPSPVSPKLSEATRREMSLSALSCAQASREVYKRNGYVLGRTPAPLRSKSLSLQSVLFAGEVVKTSPDKFRRPRKYDMAWKVIPDKRFVFDPKTFLPVPRGGWDMNDPSWPDIVPAGARTFKPLTFESKSQDEASHGSTA</sequence>
<keyword evidence="2" id="KW-1185">Reference proteome</keyword>
<dbReference type="EMBL" id="CAXAMN010003036">
    <property type="protein sequence ID" value="CAK9002563.1"/>
    <property type="molecule type" value="Genomic_DNA"/>
</dbReference>
<reference evidence="1 2" key="1">
    <citation type="submission" date="2024-02" db="EMBL/GenBank/DDBJ databases">
        <authorList>
            <person name="Chen Y."/>
            <person name="Shah S."/>
            <person name="Dougan E. K."/>
            <person name="Thang M."/>
            <person name="Chan C."/>
        </authorList>
    </citation>
    <scope>NUCLEOTIDE SEQUENCE [LARGE SCALE GENOMIC DNA]</scope>
</reference>
<evidence type="ECO:0000313" key="1">
    <source>
        <dbReference type="EMBL" id="CAK9002563.1"/>
    </source>
</evidence>
<protein>
    <recommendedName>
        <fullName evidence="3">Testicular haploid expressed gene protein-like</fullName>
    </recommendedName>
</protein>
<gene>
    <name evidence="1" type="ORF">CCMP2556_LOCUS6910</name>
</gene>
<evidence type="ECO:0000313" key="2">
    <source>
        <dbReference type="Proteomes" id="UP001642484"/>
    </source>
</evidence>
<name>A0ABP0IJQ9_9DINO</name>
<evidence type="ECO:0008006" key="3">
    <source>
        <dbReference type="Google" id="ProtNLM"/>
    </source>
</evidence>
<accession>A0ABP0IJQ9</accession>
<comment type="caution">
    <text evidence="1">The sequence shown here is derived from an EMBL/GenBank/DDBJ whole genome shotgun (WGS) entry which is preliminary data.</text>
</comment>